<proteinExistence type="predicted"/>
<evidence type="ECO:0000313" key="4">
    <source>
        <dbReference type="Proteomes" id="UP000629098"/>
    </source>
</evidence>
<dbReference type="RefSeq" id="WP_190836649.1">
    <property type="nucleotide sequence ID" value="NZ_CAWPPI010000110.1"/>
</dbReference>
<protein>
    <submittedName>
        <fullName evidence="3">DUF4041 domain-containing protein</fullName>
    </submittedName>
</protein>
<dbReference type="InterPro" id="IPR025280">
    <property type="entry name" value="SNIPE"/>
</dbReference>
<name>A0A8J6XQV9_9CYAN</name>
<feature type="region of interest" description="Disordered" evidence="1">
    <location>
        <begin position="81"/>
        <end position="115"/>
    </location>
</feature>
<comment type="caution">
    <text evidence="3">The sequence shown here is derived from an EMBL/GenBank/DDBJ whole genome shotgun (WGS) entry which is preliminary data.</text>
</comment>
<gene>
    <name evidence="3" type="ORF">ICL16_37535</name>
</gene>
<dbReference type="Pfam" id="PF13250">
    <property type="entry name" value="SNIPE"/>
    <property type="match status" value="1"/>
</dbReference>
<dbReference type="AlphaFoldDB" id="A0A8J6XQV9"/>
<dbReference type="EMBL" id="JACXAE010000110">
    <property type="protein sequence ID" value="MBD2777596.1"/>
    <property type="molecule type" value="Genomic_DNA"/>
</dbReference>
<evidence type="ECO:0000313" key="3">
    <source>
        <dbReference type="EMBL" id="MBD2777596.1"/>
    </source>
</evidence>
<keyword evidence="4" id="KW-1185">Reference proteome</keyword>
<evidence type="ECO:0000256" key="1">
    <source>
        <dbReference type="SAM" id="MobiDB-lite"/>
    </source>
</evidence>
<accession>A0A8J6XQV9</accession>
<sequence length="136" mass="16234">MTKSFLKLVLTTFNTECEDIILKVKHSNINSSEDKIKNSLKKLNRLSEVTDCEITQEYLNMKFQELRLKYELECKKQEERDREQALRQEKKERDASEKAIQEVEEAAEREKQHQQELEKVIQEIKLSEGEQRNETC</sequence>
<dbReference type="Proteomes" id="UP000629098">
    <property type="component" value="Unassembled WGS sequence"/>
</dbReference>
<feature type="domain" description="SNIPE associated" evidence="2">
    <location>
        <begin position="1"/>
        <end position="77"/>
    </location>
</feature>
<reference evidence="3" key="1">
    <citation type="submission" date="2020-09" db="EMBL/GenBank/DDBJ databases">
        <title>Iningainema tapete sp. nov. (Scytonemataceae, Cyanobacteria) from greenhouses in central Florida (USA) produces two types of nodularin with biosynthetic potential for microcystin-LR and anabaenopeptins.</title>
        <authorList>
            <person name="Berthold D.E."/>
            <person name="Lefler F.W."/>
            <person name="Huang I.-S."/>
            <person name="Abdulla H."/>
            <person name="Zimba P.V."/>
            <person name="Laughinghouse H.D. IV."/>
        </authorList>
    </citation>
    <scope>NUCLEOTIDE SEQUENCE</scope>
    <source>
        <strain evidence="3">BLCCT55</strain>
    </source>
</reference>
<organism evidence="3 4">
    <name type="scientific">Iningainema tapete BLCC-T55</name>
    <dbReference type="NCBI Taxonomy" id="2748662"/>
    <lineage>
        <taxon>Bacteria</taxon>
        <taxon>Bacillati</taxon>
        <taxon>Cyanobacteriota</taxon>
        <taxon>Cyanophyceae</taxon>
        <taxon>Nostocales</taxon>
        <taxon>Scytonemataceae</taxon>
        <taxon>Iningainema tapete</taxon>
    </lineage>
</organism>
<evidence type="ECO:0000259" key="2">
    <source>
        <dbReference type="Pfam" id="PF13250"/>
    </source>
</evidence>